<feature type="active site" description="Charge relay system" evidence="6 7">
    <location>
        <position position="110"/>
    </location>
</feature>
<feature type="active site" description="Charge relay system" evidence="6 7">
    <location>
        <position position="42"/>
    </location>
</feature>
<dbReference type="PRINTS" id="PR00723">
    <property type="entry name" value="SUBTILISIN"/>
</dbReference>
<dbReference type="Pfam" id="PF02225">
    <property type="entry name" value="PA"/>
    <property type="match status" value="1"/>
</dbReference>
<dbReference type="InterPro" id="IPR041469">
    <property type="entry name" value="Subtilisin-like_FN3"/>
</dbReference>
<dbReference type="PROSITE" id="PS00138">
    <property type="entry name" value="SUBTILASE_SER"/>
    <property type="match status" value="1"/>
</dbReference>
<evidence type="ECO:0000256" key="2">
    <source>
        <dbReference type="ARBA" id="ARBA00022670"/>
    </source>
</evidence>
<feature type="domain" description="Subtilisin-like protease fibronectin type-III" evidence="10">
    <location>
        <begin position="487"/>
        <end position="582"/>
    </location>
</feature>
<dbReference type="Gene3D" id="2.60.40.2310">
    <property type="match status" value="1"/>
</dbReference>
<dbReference type="Gene3D" id="3.50.30.30">
    <property type="match status" value="1"/>
</dbReference>
<evidence type="ECO:0008006" key="13">
    <source>
        <dbReference type="Google" id="ProtNLM"/>
    </source>
</evidence>
<dbReference type="InterPro" id="IPR003137">
    <property type="entry name" value="PA_domain"/>
</dbReference>
<dbReference type="CDD" id="cd04852">
    <property type="entry name" value="Peptidases_S8_3"/>
    <property type="match status" value="1"/>
</dbReference>
<dbReference type="SUPFAM" id="SSF52743">
    <property type="entry name" value="Subtilisin-like"/>
    <property type="match status" value="1"/>
</dbReference>
<evidence type="ECO:0000256" key="3">
    <source>
        <dbReference type="ARBA" id="ARBA00022729"/>
    </source>
</evidence>
<dbReference type="InterPro" id="IPR034197">
    <property type="entry name" value="Peptidases_S8_3"/>
</dbReference>
<dbReference type="Pfam" id="PF17766">
    <property type="entry name" value="fn3_6"/>
    <property type="match status" value="1"/>
</dbReference>
<evidence type="ECO:0000256" key="1">
    <source>
        <dbReference type="ARBA" id="ARBA00011073"/>
    </source>
</evidence>
<comment type="similarity">
    <text evidence="1 7">Belongs to the peptidase S8 family.</text>
</comment>
<evidence type="ECO:0000256" key="5">
    <source>
        <dbReference type="ARBA" id="ARBA00022825"/>
    </source>
</evidence>
<feature type="active site" description="Charge relay system" evidence="6 7">
    <location>
        <position position="375"/>
    </location>
</feature>
<evidence type="ECO:0000259" key="8">
    <source>
        <dbReference type="Pfam" id="PF00082"/>
    </source>
</evidence>
<accession>A0A7N0TVY2</accession>
<evidence type="ECO:0000256" key="6">
    <source>
        <dbReference type="PIRSR" id="PIRSR615500-1"/>
    </source>
</evidence>
<dbReference type="GO" id="GO:0006508">
    <property type="term" value="P:proteolysis"/>
    <property type="evidence" value="ECO:0007669"/>
    <property type="project" value="UniProtKB-KW"/>
</dbReference>
<dbReference type="OMA" id="LEFEYIG"/>
<dbReference type="InterPro" id="IPR036852">
    <property type="entry name" value="Peptidase_S8/S53_dom_sf"/>
</dbReference>
<dbReference type="InterPro" id="IPR023828">
    <property type="entry name" value="Peptidase_S8_Ser-AS"/>
</dbReference>
<dbReference type="Pfam" id="PF00082">
    <property type="entry name" value="Peptidase_S8"/>
    <property type="match status" value="1"/>
</dbReference>
<dbReference type="Gramene" id="Kaladp0046s0083.1.v1.1">
    <property type="protein sequence ID" value="Kaladp0046s0083.1.v1.1"/>
    <property type="gene ID" value="Kaladp0046s0083.v1.1"/>
</dbReference>
<feature type="domain" description="Peptidase S8/S53" evidence="8">
    <location>
        <begin position="33"/>
        <end position="420"/>
    </location>
</feature>
<keyword evidence="12" id="KW-1185">Reference proteome</keyword>
<dbReference type="FunFam" id="2.60.40.2310:FF:000001">
    <property type="entry name" value="Subtilisin-like protease SBT1.5"/>
    <property type="match status" value="1"/>
</dbReference>
<dbReference type="FunFam" id="3.40.50.200:FF:000006">
    <property type="entry name" value="Subtilisin-like protease SBT1.5"/>
    <property type="match status" value="1"/>
</dbReference>
<dbReference type="PROSITE" id="PS51892">
    <property type="entry name" value="SUBTILASE"/>
    <property type="match status" value="1"/>
</dbReference>
<evidence type="ECO:0000313" key="12">
    <source>
        <dbReference type="Proteomes" id="UP000594263"/>
    </source>
</evidence>
<dbReference type="AlphaFoldDB" id="A0A7N0TVY2"/>
<dbReference type="InterPro" id="IPR045051">
    <property type="entry name" value="SBT"/>
</dbReference>
<evidence type="ECO:0000259" key="10">
    <source>
        <dbReference type="Pfam" id="PF17766"/>
    </source>
</evidence>
<protein>
    <recommendedName>
        <fullName evidence="13">Subtilisin-like protease</fullName>
    </recommendedName>
</protein>
<dbReference type="PANTHER" id="PTHR10795">
    <property type="entry name" value="PROPROTEIN CONVERTASE SUBTILISIN/KEXIN"/>
    <property type="match status" value="1"/>
</dbReference>
<evidence type="ECO:0000313" key="11">
    <source>
        <dbReference type="EnsemblPlants" id="Kaladp0046s0083.1.v1.1"/>
    </source>
</evidence>
<evidence type="ECO:0000256" key="4">
    <source>
        <dbReference type="ARBA" id="ARBA00022801"/>
    </source>
</evidence>
<keyword evidence="4 7" id="KW-0378">Hydrolase</keyword>
<keyword evidence="2 7" id="KW-0645">Protease</keyword>
<keyword evidence="3" id="KW-0732">Signal</keyword>
<feature type="domain" description="PA" evidence="9">
    <location>
        <begin position="220"/>
        <end position="289"/>
    </location>
</feature>
<name>A0A7N0TVY2_KALFE</name>
<proteinExistence type="inferred from homology"/>
<dbReference type="InterPro" id="IPR015500">
    <property type="entry name" value="Peptidase_S8_subtilisin-rel"/>
</dbReference>
<dbReference type="EnsemblPlants" id="Kaladp0046s0083.1.v1.1">
    <property type="protein sequence ID" value="Kaladp0046s0083.1.v1.1"/>
    <property type="gene ID" value="Kaladp0046s0083.v1.1"/>
</dbReference>
<dbReference type="GO" id="GO:0004252">
    <property type="term" value="F:serine-type endopeptidase activity"/>
    <property type="evidence" value="ECO:0007669"/>
    <property type="project" value="UniProtKB-UniRule"/>
</dbReference>
<keyword evidence="5 7" id="KW-0720">Serine protease</keyword>
<sequence length="584" mass="61793">GVKLHTTRSWEFMGLEQDGVATSQSLWKKSKYGKDAIIATLDTGVWPESESFSDKGLGPVPSRWKGACADKQIKCNKKLIGARYYNKGFDKNYGGNLTSVYRTVLDYQGHGTHTLSTAGGSFVPKASLFGNGNGTAKGGSPQARVAAYKVCWPPLNSPECVTSDILAGFEAAIGDGVDVLSMSIGGPQRDYKEDGLAIGAFHAVQHGITVVASAGNSGPDSSTVTNGKIVVCLLGGLDYGTEKGLVVQNAGGVGYILANDIDSKDAALQQTDLDFLPASHITYKDSQTLLSYINVTKNPYAYITNLKTYVGSKKRAPVMAPFSSVGPNPVDPEILKPDITAPGVRIIAAYTGLVAPSPVPQDTRRVKFSILSGTSMSCPHISGIVGLLKSLHPQWSPAAIRSAIMTTATTEDNNKKPISESTGQPATPLNYGAGHVNPNKAADPGLVYDLAEDDYLNFLCAKGYTEKDLKAIALKPYKCPKSTSLLDLNYPSIAVPRLNGSAITIPREVKNVGTPGTYTVKVEAPAGVSVKVEPASLKFDKAGEVKKFSVTLKAVGKLATEFVFGSFVWSDGKHQVRSPIVVGA</sequence>
<reference evidence="11" key="1">
    <citation type="submission" date="2021-01" db="UniProtKB">
        <authorList>
            <consortium name="EnsemblPlants"/>
        </authorList>
    </citation>
    <scope>IDENTIFICATION</scope>
</reference>
<evidence type="ECO:0000256" key="7">
    <source>
        <dbReference type="PROSITE-ProRule" id="PRU01240"/>
    </source>
</evidence>
<dbReference type="CDD" id="cd02120">
    <property type="entry name" value="PA_subtilisin_like"/>
    <property type="match status" value="1"/>
</dbReference>
<dbReference type="InterPro" id="IPR000209">
    <property type="entry name" value="Peptidase_S8/S53_dom"/>
</dbReference>
<organism evidence="11 12">
    <name type="scientific">Kalanchoe fedtschenkoi</name>
    <name type="common">Lavender scallops</name>
    <name type="synonym">South American air plant</name>
    <dbReference type="NCBI Taxonomy" id="63787"/>
    <lineage>
        <taxon>Eukaryota</taxon>
        <taxon>Viridiplantae</taxon>
        <taxon>Streptophyta</taxon>
        <taxon>Embryophyta</taxon>
        <taxon>Tracheophyta</taxon>
        <taxon>Spermatophyta</taxon>
        <taxon>Magnoliopsida</taxon>
        <taxon>eudicotyledons</taxon>
        <taxon>Gunneridae</taxon>
        <taxon>Pentapetalae</taxon>
        <taxon>Saxifragales</taxon>
        <taxon>Crassulaceae</taxon>
        <taxon>Kalanchoe</taxon>
    </lineage>
</organism>
<dbReference type="Gene3D" id="3.40.50.200">
    <property type="entry name" value="Peptidase S8/S53 domain"/>
    <property type="match status" value="2"/>
</dbReference>
<evidence type="ECO:0000259" key="9">
    <source>
        <dbReference type="Pfam" id="PF02225"/>
    </source>
</evidence>
<dbReference type="Proteomes" id="UP000594263">
    <property type="component" value="Unplaced"/>
</dbReference>